<organism evidence="1 2">
    <name type="scientific">Pedobacter rhizosphaerae</name>
    <dbReference type="NCBI Taxonomy" id="390241"/>
    <lineage>
        <taxon>Bacteria</taxon>
        <taxon>Pseudomonadati</taxon>
        <taxon>Bacteroidota</taxon>
        <taxon>Sphingobacteriia</taxon>
        <taxon>Sphingobacteriales</taxon>
        <taxon>Sphingobacteriaceae</taxon>
        <taxon>Pedobacter</taxon>
    </lineage>
</organism>
<keyword evidence="2" id="KW-1185">Reference proteome</keyword>
<dbReference type="AlphaFoldDB" id="A0A1H9UF96"/>
<dbReference type="EMBL" id="FOGG01000030">
    <property type="protein sequence ID" value="SES08230.1"/>
    <property type="molecule type" value="Genomic_DNA"/>
</dbReference>
<evidence type="ECO:0000313" key="2">
    <source>
        <dbReference type="Proteomes" id="UP000199572"/>
    </source>
</evidence>
<gene>
    <name evidence="1" type="ORF">SAMN04488023_13037</name>
</gene>
<name>A0A1H9UF96_9SPHI</name>
<protein>
    <submittedName>
        <fullName evidence="1">Uncharacterized protein</fullName>
    </submittedName>
</protein>
<accession>A0A1H9UF96</accession>
<evidence type="ECO:0000313" key="1">
    <source>
        <dbReference type="EMBL" id="SES08230.1"/>
    </source>
</evidence>
<proteinExistence type="predicted"/>
<sequence length="86" mass="10315">MQNNKIEKNLLHKSVNRLNVLVIRAVYNYIFDNRRRPGISWWLFVIEPGALRFKCNHREKEVSHPVAQRNEACFATETRKHRELIT</sequence>
<reference evidence="1 2" key="1">
    <citation type="submission" date="2016-10" db="EMBL/GenBank/DDBJ databases">
        <authorList>
            <person name="de Groot N.N."/>
        </authorList>
    </citation>
    <scope>NUCLEOTIDE SEQUENCE [LARGE SCALE GENOMIC DNA]</scope>
    <source>
        <strain evidence="1 2">DSM 18610</strain>
    </source>
</reference>
<dbReference type="Proteomes" id="UP000199572">
    <property type="component" value="Unassembled WGS sequence"/>
</dbReference>